<gene>
    <name evidence="3" type="ORF">D5F53_14400</name>
</gene>
<dbReference type="PANTHER" id="PTHR43037:SF1">
    <property type="entry name" value="BLL1128 PROTEIN"/>
    <property type="match status" value="1"/>
</dbReference>
<evidence type="ECO:0000313" key="3">
    <source>
        <dbReference type="EMBL" id="AYB44403.1"/>
    </source>
</evidence>
<evidence type="ECO:0000313" key="4">
    <source>
        <dbReference type="Proteomes" id="UP000266552"/>
    </source>
</evidence>
<keyword evidence="4" id="KW-1185">Reference proteome</keyword>
<sequence>MSQTVNKFEKEITKKVRMKYLLHLPDHYEKESSIKWPLILFLHGAGERGDDVELVKVHGIPMIAERDPSFPFITISPQCPEDSFWNAEQDGLMALVDEIIANYNVDPDRIYLTGLSMGGYGTWHLAAEYPGRFAAIAPICGGGNPSRIHELIGTPTWAFHGAKDDIVPIAESQKMVDALREIGGNVSFTIYPESNHDSWTETYDNPELYSWFLGHSLSDNTARL</sequence>
<dbReference type="PANTHER" id="PTHR43037">
    <property type="entry name" value="UNNAMED PRODUCT-RELATED"/>
    <property type="match status" value="1"/>
</dbReference>
<dbReference type="Gene3D" id="3.40.50.1820">
    <property type="entry name" value="alpha/beta hydrolase"/>
    <property type="match status" value="1"/>
</dbReference>
<reference evidence="3 4" key="1">
    <citation type="submission" date="2018-09" db="EMBL/GenBank/DDBJ databases">
        <title>Genome Sequence of Paenibacillus lautus Strain E7593-69, Azo Dye-Degrading Bacteria, Isolated from Commercial Tattoo Inks.</title>
        <authorList>
            <person name="Nho S.W."/>
            <person name="Kim S.-J."/>
            <person name="Kweon O."/>
            <person name="Cerniglia C.E."/>
        </authorList>
    </citation>
    <scope>NUCLEOTIDE SEQUENCE [LARGE SCALE GENOMIC DNA]</scope>
    <source>
        <strain evidence="3 4">E7593-69</strain>
    </source>
</reference>
<dbReference type="InterPro" id="IPR003140">
    <property type="entry name" value="PLipase/COase/thioEstase"/>
</dbReference>
<dbReference type="InterPro" id="IPR029058">
    <property type="entry name" value="AB_hydrolase_fold"/>
</dbReference>
<proteinExistence type="predicted"/>
<dbReference type="InterPro" id="IPR050955">
    <property type="entry name" value="Plant_Biomass_Hydrol_Est"/>
</dbReference>
<dbReference type="RefSeq" id="WP_119848303.1">
    <property type="nucleotide sequence ID" value="NZ_CP032412.1"/>
</dbReference>
<protein>
    <submittedName>
        <fullName evidence="3">Phospholipase</fullName>
    </submittedName>
</protein>
<dbReference type="EMBL" id="CP032412">
    <property type="protein sequence ID" value="AYB44403.1"/>
    <property type="molecule type" value="Genomic_DNA"/>
</dbReference>
<dbReference type="KEGG" id="plw:D5F53_14400"/>
<dbReference type="Pfam" id="PF02230">
    <property type="entry name" value="Abhydrolase_2"/>
    <property type="match status" value="1"/>
</dbReference>
<evidence type="ECO:0000256" key="1">
    <source>
        <dbReference type="ARBA" id="ARBA00022729"/>
    </source>
</evidence>
<accession>A0A385TL72</accession>
<feature type="domain" description="Phospholipase/carboxylesterase/thioesterase" evidence="2">
    <location>
        <begin position="73"/>
        <end position="201"/>
    </location>
</feature>
<name>A0A385TL72_PAELA</name>
<evidence type="ECO:0000259" key="2">
    <source>
        <dbReference type="Pfam" id="PF02230"/>
    </source>
</evidence>
<dbReference type="GO" id="GO:0016787">
    <property type="term" value="F:hydrolase activity"/>
    <property type="evidence" value="ECO:0007669"/>
    <property type="project" value="InterPro"/>
</dbReference>
<dbReference type="AlphaFoldDB" id="A0A385TL72"/>
<keyword evidence="1" id="KW-0732">Signal</keyword>
<dbReference type="SUPFAM" id="SSF53474">
    <property type="entry name" value="alpha/beta-Hydrolases"/>
    <property type="match status" value="1"/>
</dbReference>
<organism evidence="3 4">
    <name type="scientific">Paenibacillus lautus</name>
    <name type="common">Bacillus lautus</name>
    <dbReference type="NCBI Taxonomy" id="1401"/>
    <lineage>
        <taxon>Bacteria</taxon>
        <taxon>Bacillati</taxon>
        <taxon>Bacillota</taxon>
        <taxon>Bacilli</taxon>
        <taxon>Bacillales</taxon>
        <taxon>Paenibacillaceae</taxon>
        <taxon>Paenibacillus</taxon>
    </lineage>
</organism>
<dbReference type="Proteomes" id="UP000266552">
    <property type="component" value="Chromosome"/>
</dbReference>